<evidence type="ECO:0000313" key="7">
    <source>
        <dbReference type="EMBL" id="UTY32873.1"/>
    </source>
</evidence>
<dbReference type="AlphaFoldDB" id="A0AAE9MTH5"/>
<proteinExistence type="predicted"/>
<dbReference type="EMBL" id="CP038804">
    <property type="protein sequence ID" value="UTY32873.1"/>
    <property type="molecule type" value="Genomic_DNA"/>
</dbReference>
<sequence length="379" mass="42511">MKAFLKITLIAIKDNFITFILIYLCLPIIFVGYNGFLRKSDFKAETNEKAISVFFDDEDKSFLSEQLIGTLNSNILKDFIKIENETNAKYKIKIPKGYQNSVEENKEFDIVIIGKEKSSASITFLSNIIKSISSSISGNYKITKAIAASGESKELMDKYLNIQKETAKPIGKIFMHPALHTMSSYEVYAISLSILLFFMFVMEILNPSYKKKAAGLTMRINSIPKSPAYIFNAQIISMALKVFIAITIYLLIFRLLKVSFMGNPILLFIYAACFSLVTGSIACTLTTFNKKDIVYAAVLIIFFVFGVLGTVLFSIPNENKIAKLFSKYNISQIITNPLREIVLENSFGGMIGSLLIMLTLGAAFYILGLLMVNFKKTEI</sequence>
<feature type="transmembrane region" description="Helical" evidence="5">
    <location>
        <begin position="265"/>
        <end position="286"/>
    </location>
</feature>
<feature type="domain" description="ABC-2 type transporter transmembrane" evidence="6">
    <location>
        <begin position="19"/>
        <end position="370"/>
    </location>
</feature>
<name>A0AAE9MTH5_9SPIR</name>
<evidence type="ECO:0000313" key="8">
    <source>
        <dbReference type="Proteomes" id="UP001058682"/>
    </source>
</evidence>
<protein>
    <submittedName>
        <fullName evidence="7">ABC transporter permease</fullName>
    </submittedName>
</protein>
<keyword evidence="2 5" id="KW-0812">Transmembrane</keyword>
<feature type="transmembrane region" description="Helical" evidence="5">
    <location>
        <begin position="293"/>
        <end position="315"/>
    </location>
</feature>
<dbReference type="KEGG" id="tpk:JO40_07820"/>
<feature type="transmembrane region" description="Helical" evidence="5">
    <location>
        <begin position="347"/>
        <end position="372"/>
    </location>
</feature>
<dbReference type="InterPro" id="IPR013525">
    <property type="entry name" value="ABC2_TM"/>
</dbReference>
<evidence type="ECO:0000256" key="5">
    <source>
        <dbReference type="SAM" id="Phobius"/>
    </source>
</evidence>
<evidence type="ECO:0000259" key="6">
    <source>
        <dbReference type="Pfam" id="PF12698"/>
    </source>
</evidence>
<evidence type="ECO:0000256" key="2">
    <source>
        <dbReference type="ARBA" id="ARBA00022692"/>
    </source>
</evidence>
<organism evidence="7 8">
    <name type="scientific">Treponema putidum</name>
    <dbReference type="NCBI Taxonomy" id="221027"/>
    <lineage>
        <taxon>Bacteria</taxon>
        <taxon>Pseudomonadati</taxon>
        <taxon>Spirochaetota</taxon>
        <taxon>Spirochaetia</taxon>
        <taxon>Spirochaetales</taxon>
        <taxon>Treponemataceae</taxon>
        <taxon>Treponema</taxon>
    </lineage>
</organism>
<keyword evidence="3 5" id="KW-1133">Transmembrane helix</keyword>
<evidence type="ECO:0000256" key="3">
    <source>
        <dbReference type="ARBA" id="ARBA00022989"/>
    </source>
</evidence>
<feature type="transmembrane region" description="Helical" evidence="5">
    <location>
        <begin position="187"/>
        <end position="209"/>
    </location>
</feature>
<dbReference type="GO" id="GO:0016020">
    <property type="term" value="C:membrane"/>
    <property type="evidence" value="ECO:0007669"/>
    <property type="project" value="UniProtKB-SubCell"/>
</dbReference>
<accession>A0AAE9MTH5</accession>
<dbReference type="Proteomes" id="UP001058682">
    <property type="component" value="Chromosome"/>
</dbReference>
<reference evidence="7" key="1">
    <citation type="submission" date="2019-04" db="EMBL/GenBank/DDBJ databases">
        <title>Whole genome sequencing of oral phylogroup 2 treponemes.</title>
        <authorList>
            <person name="Chan Y."/>
            <person name="Zeng H.H."/>
            <person name="Yu X.L."/>
            <person name="Leung W.K."/>
            <person name="Watt R.M."/>
        </authorList>
    </citation>
    <scope>NUCLEOTIDE SEQUENCE</scope>
    <source>
        <strain evidence="7">OMZ 835</strain>
    </source>
</reference>
<dbReference type="GO" id="GO:0140359">
    <property type="term" value="F:ABC-type transporter activity"/>
    <property type="evidence" value="ECO:0007669"/>
    <property type="project" value="InterPro"/>
</dbReference>
<feature type="transmembrane region" description="Helical" evidence="5">
    <location>
        <begin position="16"/>
        <end position="36"/>
    </location>
</feature>
<dbReference type="RefSeq" id="WP_044978784.1">
    <property type="nucleotide sequence ID" value="NZ_CP009228.1"/>
</dbReference>
<feature type="transmembrane region" description="Helical" evidence="5">
    <location>
        <begin position="229"/>
        <end position="253"/>
    </location>
</feature>
<evidence type="ECO:0000256" key="1">
    <source>
        <dbReference type="ARBA" id="ARBA00004141"/>
    </source>
</evidence>
<gene>
    <name evidence="7" type="ORF">E4N74_01755</name>
</gene>
<comment type="subcellular location">
    <subcellularLocation>
        <location evidence="1">Membrane</location>
        <topology evidence="1">Multi-pass membrane protein</topology>
    </subcellularLocation>
</comment>
<dbReference type="Pfam" id="PF12698">
    <property type="entry name" value="ABC2_membrane_3"/>
    <property type="match status" value="1"/>
</dbReference>
<evidence type="ECO:0000256" key="4">
    <source>
        <dbReference type="ARBA" id="ARBA00023136"/>
    </source>
</evidence>
<keyword evidence="4 5" id="KW-0472">Membrane</keyword>